<proteinExistence type="predicted"/>
<gene>
    <name evidence="1" type="ORF">VV02_07600</name>
</gene>
<organism evidence="1 2">
    <name type="scientific">Luteipulveratus mongoliensis</name>
    <dbReference type="NCBI Taxonomy" id="571913"/>
    <lineage>
        <taxon>Bacteria</taxon>
        <taxon>Bacillati</taxon>
        <taxon>Actinomycetota</taxon>
        <taxon>Actinomycetes</taxon>
        <taxon>Micrococcales</taxon>
        <taxon>Dermacoccaceae</taxon>
        <taxon>Luteipulveratus</taxon>
    </lineage>
</organism>
<dbReference type="EMBL" id="CP011112">
    <property type="protein sequence ID" value="AKU15747.1"/>
    <property type="molecule type" value="Genomic_DNA"/>
</dbReference>
<evidence type="ECO:0000313" key="1">
    <source>
        <dbReference type="EMBL" id="AKU15747.1"/>
    </source>
</evidence>
<evidence type="ECO:0000313" key="2">
    <source>
        <dbReference type="Proteomes" id="UP000066480"/>
    </source>
</evidence>
<keyword evidence="2" id="KW-1185">Reference proteome</keyword>
<sequence>MATVKHPTLKNVSQDVPDADVAEWVQAGWISERAPEATPPSGDDMPLDELAQVLGGDPRMVAAFDKVAKETAQAQKPAKK</sequence>
<name>A0A0K1JGB0_9MICO</name>
<dbReference type="Proteomes" id="UP000066480">
    <property type="component" value="Chromosome"/>
</dbReference>
<accession>A0A0K1JGB0</accession>
<dbReference type="KEGG" id="lmoi:VV02_07600"/>
<dbReference type="RefSeq" id="WP_052590813.1">
    <property type="nucleotide sequence ID" value="NZ_CP011112.1"/>
</dbReference>
<dbReference type="STRING" id="571913.VV02_07600"/>
<reference evidence="1 2" key="1">
    <citation type="submission" date="2015-03" db="EMBL/GenBank/DDBJ databases">
        <title>Luteipulveratus halotolerans sp. nov., a novel actinobacterium (Dermacoccaceae) from Sarawak, Malaysia.</title>
        <authorList>
            <person name="Juboi H."/>
            <person name="Basik A."/>
            <person name="Shamsul S.S."/>
            <person name="Arnold P."/>
            <person name="Schmitt E.K."/>
            <person name="Sanglier J.-J."/>
            <person name="Yeo T."/>
        </authorList>
    </citation>
    <scope>NUCLEOTIDE SEQUENCE [LARGE SCALE GENOMIC DNA]</scope>
    <source>
        <strain evidence="1 2">MN07-A0370</strain>
    </source>
</reference>
<protein>
    <submittedName>
        <fullName evidence="1">Uncharacterized protein</fullName>
    </submittedName>
</protein>
<dbReference type="AlphaFoldDB" id="A0A0K1JGB0"/>